<feature type="binding site" evidence="17">
    <location>
        <position position="59"/>
    </location>
    <ligand>
        <name>Zn(2+)</name>
        <dbReference type="ChEBI" id="CHEBI:29105"/>
        <note>catalytic</note>
    </ligand>
</feature>
<evidence type="ECO:0000256" key="10">
    <source>
        <dbReference type="ARBA" id="ARBA00023002"/>
    </source>
</evidence>
<dbReference type="PANTHER" id="PTHR38011:SF7">
    <property type="entry name" value="2,5-DIAMINO-6-RIBOSYLAMINO-4(3H)-PYRIMIDINONE 5'-PHOSPHATE REDUCTASE"/>
    <property type="match status" value="1"/>
</dbReference>
<evidence type="ECO:0000256" key="4">
    <source>
        <dbReference type="ARBA" id="ARBA00005259"/>
    </source>
</evidence>
<dbReference type="PIRSF" id="PIRSF006769">
    <property type="entry name" value="RibD"/>
    <property type="match status" value="1"/>
</dbReference>
<feature type="binding site" evidence="16">
    <location>
        <position position="213"/>
    </location>
    <ligand>
        <name>substrate</name>
    </ligand>
</feature>
<dbReference type="NCBIfam" id="TIGR00326">
    <property type="entry name" value="eubact_ribD"/>
    <property type="match status" value="1"/>
</dbReference>
<evidence type="ECO:0000256" key="16">
    <source>
        <dbReference type="PIRSR" id="PIRSR006769-2"/>
    </source>
</evidence>
<protein>
    <recommendedName>
        <fullName evidence="14">Riboflavin biosynthesis protein RibD</fullName>
    </recommendedName>
    <domain>
        <recommendedName>
            <fullName evidence="14">Diaminohydroxyphosphoribosylaminopyrimidine deaminase</fullName>
            <shortName evidence="14">DRAP deaminase</shortName>
            <ecNumber evidence="14">3.5.4.26</ecNumber>
        </recommendedName>
        <alternativeName>
            <fullName evidence="14">Riboflavin-specific deaminase</fullName>
        </alternativeName>
    </domain>
    <domain>
        <recommendedName>
            <fullName evidence="14">5-amino-6-(5-phosphoribosylamino)uracil reductase</fullName>
            <ecNumber evidence="14">1.1.1.193</ecNumber>
        </recommendedName>
        <alternativeName>
            <fullName evidence="14">HTP reductase</fullName>
        </alternativeName>
    </domain>
</protein>
<dbReference type="GO" id="GO:0009231">
    <property type="term" value="P:riboflavin biosynthetic process"/>
    <property type="evidence" value="ECO:0007669"/>
    <property type="project" value="UniProtKB-KW"/>
</dbReference>
<evidence type="ECO:0000256" key="15">
    <source>
        <dbReference type="PIRSR" id="PIRSR006769-1"/>
    </source>
</evidence>
<evidence type="ECO:0000256" key="2">
    <source>
        <dbReference type="ARBA" id="ARBA00004882"/>
    </source>
</evidence>
<dbReference type="InterPro" id="IPR016193">
    <property type="entry name" value="Cytidine_deaminase-like"/>
</dbReference>
<dbReference type="AlphaFoldDB" id="A0AA44UKX5"/>
<evidence type="ECO:0000256" key="13">
    <source>
        <dbReference type="ARBA" id="ARBA00049886"/>
    </source>
</evidence>
<dbReference type="Pfam" id="PF01872">
    <property type="entry name" value="RibD_C"/>
    <property type="match status" value="1"/>
</dbReference>
<dbReference type="InterPro" id="IPR050765">
    <property type="entry name" value="Riboflavin_Biosynth_HTPR"/>
</dbReference>
<dbReference type="Pfam" id="PF00383">
    <property type="entry name" value="dCMP_cyt_deam_1"/>
    <property type="match status" value="1"/>
</dbReference>
<reference evidence="19 20" key="1">
    <citation type="submission" date="2017-11" db="EMBL/GenBank/DDBJ databases">
        <title>Sequencing the genomes of 1000 actinobacteria strains.</title>
        <authorList>
            <person name="Klenk H.-P."/>
        </authorList>
    </citation>
    <scope>NUCLEOTIDE SEQUENCE [LARGE SCALE GENOMIC DNA]</scope>
    <source>
        <strain evidence="19 20">DSM 44104</strain>
    </source>
</reference>
<evidence type="ECO:0000256" key="9">
    <source>
        <dbReference type="ARBA" id="ARBA00022857"/>
    </source>
</evidence>
<dbReference type="EC" id="3.5.4.26" evidence="14"/>
<keyword evidence="7 14" id="KW-0479">Metal-binding</keyword>
<dbReference type="PROSITE" id="PS51747">
    <property type="entry name" value="CYT_DCMP_DEAMINASES_2"/>
    <property type="match status" value="1"/>
</dbReference>
<evidence type="ECO:0000256" key="17">
    <source>
        <dbReference type="PIRSR" id="PIRSR006769-3"/>
    </source>
</evidence>
<gene>
    <name evidence="19" type="ORF">ATL51_0687</name>
</gene>
<dbReference type="InterPro" id="IPR002125">
    <property type="entry name" value="CMP_dCMP_dom"/>
</dbReference>
<dbReference type="InterPro" id="IPR004794">
    <property type="entry name" value="Eubact_RibD"/>
</dbReference>
<evidence type="ECO:0000256" key="8">
    <source>
        <dbReference type="ARBA" id="ARBA00022833"/>
    </source>
</evidence>
<dbReference type="InterPro" id="IPR024072">
    <property type="entry name" value="DHFR-like_dom_sf"/>
</dbReference>
<dbReference type="Gene3D" id="3.40.140.10">
    <property type="entry name" value="Cytidine Deaminase, domain 2"/>
    <property type="match status" value="1"/>
</dbReference>
<dbReference type="EMBL" id="PHUJ01000003">
    <property type="protein sequence ID" value="PKB29060.1"/>
    <property type="molecule type" value="Genomic_DNA"/>
</dbReference>
<comment type="caution">
    <text evidence="19">The sequence shown here is derived from an EMBL/GenBank/DDBJ whole genome shotgun (WGS) entry which is preliminary data.</text>
</comment>
<evidence type="ECO:0000313" key="19">
    <source>
        <dbReference type="EMBL" id="PKB29060.1"/>
    </source>
</evidence>
<comment type="function">
    <text evidence="1 14">Converts 2,5-diamino-6-(ribosylamino)-4(3h)-pyrimidinone 5'-phosphate into 5-amino-6-(ribosylamino)-2,4(1h,3h)-pyrimidinedione 5'-phosphate.</text>
</comment>
<dbReference type="PANTHER" id="PTHR38011">
    <property type="entry name" value="DIHYDROFOLATE REDUCTASE FAMILY PROTEIN (AFU_ORTHOLOGUE AFUA_8G06820)"/>
    <property type="match status" value="1"/>
</dbReference>
<proteinExistence type="inferred from homology"/>
<comment type="pathway">
    <text evidence="2 14">Cofactor biosynthesis; riboflavin biosynthesis; 5-amino-6-(D-ribitylamino)uracil from GTP: step 2/4.</text>
</comment>
<comment type="catalytic activity">
    <reaction evidence="12 14">
        <text>5-amino-6-(5-phospho-D-ribitylamino)uracil + NADP(+) = 5-amino-6-(5-phospho-D-ribosylamino)uracil + NADPH + H(+)</text>
        <dbReference type="Rhea" id="RHEA:17845"/>
        <dbReference type="ChEBI" id="CHEBI:15378"/>
        <dbReference type="ChEBI" id="CHEBI:57783"/>
        <dbReference type="ChEBI" id="CHEBI:58349"/>
        <dbReference type="ChEBI" id="CHEBI:58421"/>
        <dbReference type="ChEBI" id="CHEBI:58453"/>
        <dbReference type="EC" id="1.1.1.193"/>
    </reaction>
</comment>
<dbReference type="GO" id="GO:0008270">
    <property type="term" value="F:zinc ion binding"/>
    <property type="evidence" value="ECO:0007669"/>
    <property type="project" value="InterPro"/>
</dbReference>
<dbReference type="SUPFAM" id="SSF53597">
    <property type="entry name" value="Dihydrofolate reductase-like"/>
    <property type="match status" value="1"/>
</dbReference>
<evidence type="ECO:0000256" key="5">
    <source>
        <dbReference type="ARBA" id="ARBA00007417"/>
    </source>
</evidence>
<dbReference type="GO" id="GO:0008835">
    <property type="term" value="F:diaminohydroxyphosphoribosylaminopyrimidine deaminase activity"/>
    <property type="evidence" value="ECO:0007669"/>
    <property type="project" value="UniProtKB-EC"/>
</dbReference>
<dbReference type="SUPFAM" id="SSF53927">
    <property type="entry name" value="Cytidine deaminase-like"/>
    <property type="match status" value="1"/>
</dbReference>
<accession>A0AA44UKX5</accession>
<feature type="binding site" evidence="16">
    <location>
        <position position="216"/>
    </location>
    <ligand>
        <name>substrate</name>
    </ligand>
</feature>
<feature type="binding site" evidence="16">
    <location>
        <position position="205"/>
    </location>
    <ligand>
        <name>NADP(+)</name>
        <dbReference type="ChEBI" id="CHEBI:58349"/>
    </ligand>
</feature>
<evidence type="ECO:0000256" key="7">
    <source>
        <dbReference type="ARBA" id="ARBA00022723"/>
    </source>
</evidence>
<organism evidence="19 20">
    <name type="scientific">Pseudonocardia alni</name>
    <name type="common">Amycolata alni</name>
    <dbReference type="NCBI Taxonomy" id="33907"/>
    <lineage>
        <taxon>Bacteria</taxon>
        <taxon>Bacillati</taxon>
        <taxon>Actinomycetota</taxon>
        <taxon>Actinomycetes</taxon>
        <taxon>Pseudonocardiales</taxon>
        <taxon>Pseudonocardiaceae</taxon>
        <taxon>Pseudonocardia</taxon>
    </lineage>
</organism>
<comment type="catalytic activity">
    <reaction evidence="13 14">
        <text>2,5-diamino-6-hydroxy-4-(5-phosphoribosylamino)-pyrimidine + H2O + H(+) = 5-amino-6-(5-phospho-D-ribosylamino)uracil + NH4(+)</text>
        <dbReference type="Rhea" id="RHEA:21868"/>
        <dbReference type="ChEBI" id="CHEBI:15377"/>
        <dbReference type="ChEBI" id="CHEBI:15378"/>
        <dbReference type="ChEBI" id="CHEBI:28938"/>
        <dbReference type="ChEBI" id="CHEBI:58453"/>
        <dbReference type="ChEBI" id="CHEBI:58614"/>
        <dbReference type="EC" id="3.5.4.26"/>
    </reaction>
</comment>
<comment type="pathway">
    <text evidence="3 14">Cofactor biosynthesis; riboflavin biosynthesis; 5-amino-6-(D-ribitylamino)uracil from GTP: step 3/4.</text>
</comment>
<evidence type="ECO:0000256" key="6">
    <source>
        <dbReference type="ARBA" id="ARBA00022619"/>
    </source>
</evidence>
<feature type="binding site" evidence="16">
    <location>
        <position position="163"/>
    </location>
    <ligand>
        <name>NADP(+)</name>
        <dbReference type="ChEBI" id="CHEBI:58349"/>
    </ligand>
</feature>
<dbReference type="Proteomes" id="UP000232453">
    <property type="component" value="Unassembled WGS sequence"/>
</dbReference>
<dbReference type="GO" id="GO:0008703">
    <property type="term" value="F:5-amino-6-(5-phosphoribosylamino)uracil reductase activity"/>
    <property type="evidence" value="ECO:0007669"/>
    <property type="project" value="UniProtKB-EC"/>
</dbReference>
<feature type="active site" description="Proton donor" evidence="15">
    <location>
        <position position="61"/>
    </location>
</feature>
<name>A0AA44UKX5_PSEA5</name>
<evidence type="ECO:0000256" key="1">
    <source>
        <dbReference type="ARBA" id="ARBA00002151"/>
    </source>
</evidence>
<feature type="binding site" evidence="16">
    <location>
        <position position="280"/>
    </location>
    <ligand>
        <name>substrate</name>
    </ligand>
</feature>
<feature type="binding site" evidence="17">
    <location>
        <position position="93"/>
    </location>
    <ligand>
        <name>Zn(2+)</name>
        <dbReference type="ChEBI" id="CHEBI:29105"/>
        <note>catalytic</note>
    </ligand>
</feature>
<comment type="cofactor">
    <cofactor evidence="14 17">
        <name>Zn(2+)</name>
        <dbReference type="ChEBI" id="CHEBI:29105"/>
    </cofactor>
    <text evidence="14 17">Binds 1 zinc ion.</text>
</comment>
<feature type="binding site" evidence="16">
    <location>
        <position position="209"/>
    </location>
    <ligand>
        <name>NADP(+)</name>
        <dbReference type="ChEBI" id="CHEBI:58349"/>
    </ligand>
</feature>
<evidence type="ECO:0000256" key="14">
    <source>
        <dbReference type="PIRNR" id="PIRNR006769"/>
    </source>
</evidence>
<keyword evidence="6 14" id="KW-0686">Riboflavin biosynthesis</keyword>
<dbReference type="InterPro" id="IPR002734">
    <property type="entry name" value="RibDG_C"/>
</dbReference>
<evidence type="ECO:0000256" key="3">
    <source>
        <dbReference type="ARBA" id="ARBA00004910"/>
    </source>
</evidence>
<evidence type="ECO:0000256" key="11">
    <source>
        <dbReference type="ARBA" id="ARBA00023268"/>
    </source>
</evidence>
<feature type="binding site" evidence="16">
    <location>
        <position position="193"/>
    </location>
    <ligand>
        <name>substrate</name>
    </ligand>
</feature>
<feature type="domain" description="CMP/dCMP-type deaminase" evidence="18">
    <location>
        <begin position="9"/>
        <end position="131"/>
    </location>
</feature>
<dbReference type="Gene3D" id="3.40.430.10">
    <property type="entry name" value="Dihydrofolate Reductase, subunit A"/>
    <property type="match status" value="1"/>
</dbReference>
<comment type="similarity">
    <text evidence="5 14">In the C-terminal section; belongs to the HTP reductase family.</text>
</comment>
<sequence length="357" mass="36532">MDGSTGPDRRTVAAMRRALAASVEVHGTTSPNPAVGCVILDRHGEVAGVGATARPGGPHAERVALAAAGPRAAGGTAVVTLEPCNHTGRTPPCVEGLLEAGIARVHAAVADPNPVAAGGLDRLRAAGVDVTLGTLADEVALGPLRGWLHRTRTGRPHVTWKVATTLDGRVAAADGTSRWITGPAARGTVHDLRRRMDAIVAGTGTVLSDDPALTARRPDGTLFDHQPLRVVVGHRDVPPGARLARTDEAGTADVLHLRTRDPGEVLAELSHRTVVDVLLEGGPTLAGAFVAAGLVDRVLVHLAPALLGAGPHALGDAGVVTIADIVRLHVDEIHRVGDDVVIDARPASGPTGPDVPQ</sequence>
<evidence type="ECO:0000256" key="12">
    <source>
        <dbReference type="ARBA" id="ARBA00049861"/>
    </source>
</evidence>
<dbReference type="PROSITE" id="PS00903">
    <property type="entry name" value="CYT_DCMP_DEAMINASES_1"/>
    <property type="match status" value="1"/>
</dbReference>
<keyword evidence="9 14" id="KW-0521">NADP</keyword>
<keyword evidence="10 14" id="KW-0560">Oxidoreductase</keyword>
<keyword evidence="11" id="KW-0511">Multifunctional enzyme</keyword>
<keyword evidence="14" id="KW-0378">Hydrolase</keyword>
<evidence type="ECO:0000313" key="20">
    <source>
        <dbReference type="Proteomes" id="UP000232453"/>
    </source>
</evidence>
<feature type="binding site" evidence="16">
    <location>
        <position position="177"/>
    </location>
    <ligand>
        <name>substrate</name>
    </ligand>
</feature>
<comment type="similarity">
    <text evidence="4 14">In the N-terminal section; belongs to the cytidine and deoxycytidylate deaminase family.</text>
</comment>
<dbReference type="EC" id="1.1.1.193" evidence="14"/>
<feature type="binding site" evidence="17">
    <location>
        <position position="84"/>
    </location>
    <ligand>
        <name>Zn(2+)</name>
        <dbReference type="ChEBI" id="CHEBI:29105"/>
        <note>catalytic</note>
    </ligand>
</feature>
<dbReference type="InterPro" id="IPR016192">
    <property type="entry name" value="APOBEC/CMP_deaminase_Zn-bd"/>
</dbReference>
<dbReference type="CDD" id="cd01284">
    <property type="entry name" value="Riboflavin_deaminase-reductase"/>
    <property type="match status" value="1"/>
</dbReference>
<feature type="binding site" evidence="16">
    <location>
        <begin position="282"/>
        <end position="288"/>
    </location>
    <ligand>
        <name>NADP(+)</name>
        <dbReference type="ChEBI" id="CHEBI:58349"/>
    </ligand>
</feature>
<feature type="binding site" evidence="16">
    <location>
        <position position="179"/>
    </location>
    <ligand>
        <name>NADP(+)</name>
        <dbReference type="ChEBI" id="CHEBI:58349"/>
    </ligand>
</feature>
<keyword evidence="8 14" id="KW-0862">Zinc</keyword>
<evidence type="ECO:0000259" key="18">
    <source>
        <dbReference type="PROSITE" id="PS51747"/>
    </source>
</evidence>